<evidence type="ECO:0000256" key="1">
    <source>
        <dbReference type="ARBA" id="ARBA00004141"/>
    </source>
</evidence>
<dbReference type="GO" id="GO:0016020">
    <property type="term" value="C:membrane"/>
    <property type="evidence" value="ECO:0007669"/>
    <property type="project" value="UniProtKB-SubCell"/>
</dbReference>
<dbReference type="GO" id="GO:0016567">
    <property type="term" value="P:protein ubiquitination"/>
    <property type="evidence" value="ECO:0007669"/>
    <property type="project" value="TreeGrafter"/>
</dbReference>
<dbReference type="EMBL" id="KK104869">
    <property type="protein sequence ID" value="KIY93313.1"/>
    <property type="molecule type" value="Genomic_DNA"/>
</dbReference>
<protein>
    <submittedName>
        <fullName evidence="7">Uncharacterized protein</fullName>
    </submittedName>
</protein>
<comment type="subcellular location">
    <subcellularLocation>
        <location evidence="1">Membrane</location>
        <topology evidence="1">Multi-pass membrane protein</topology>
    </subcellularLocation>
</comment>
<dbReference type="InterPro" id="IPR002781">
    <property type="entry name" value="TM_pro_TauE-like"/>
</dbReference>
<evidence type="ECO:0000256" key="5">
    <source>
        <dbReference type="ARBA" id="ARBA00023136"/>
    </source>
</evidence>
<dbReference type="AlphaFoldDB" id="A0A0D2KBJ0"/>
<dbReference type="STRING" id="145388.A0A0D2KBJ0"/>
<evidence type="ECO:0000313" key="7">
    <source>
        <dbReference type="EMBL" id="KIY93313.1"/>
    </source>
</evidence>
<dbReference type="KEGG" id="mng:MNEG_14648"/>
<evidence type="ECO:0000256" key="3">
    <source>
        <dbReference type="ARBA" id="ARBA00022692"/>
    </source>
</evidence>
<comment type="similarity">
    <text evidence="2">Belongs to the 4-toluene sulfonate uptake permease (TSUP) (TC 2.A.102) family.</text>
</comment>
<accession>A0A0D2KBJ0</accession>
<feature type="transmembrane region" description="Helical" evidence="6">
    <location>
        <begin position="34"/>
        <end position="57"/>
    </location>
</feature>
<keyword evidence="5 6" id="KW-0472">Membrane</keyword>
<organism evidence="7 8">
    <name type="scientific">Monoraphidium neglectum</name>
    <dbReference type="NCBI Taxonomy" id="145388"/>
    <lineage>
        <taxon>Eukaryota</taxon>
        <taxon>Viridiplantae</taxon>
        <taxon>Chlorophyta</taxon>
        <taxon>core chlorophytes</taxon>
        <taxon>Chlorophyceae</taxon>
        <taxon>CS clade</taxon>
        <taxon>Sphaeropleales</taxon>
        <taxon>Selenastraceae</taxon>
        <taxon>Monoraphidium</taxon>
    </lineage>
</organism>
<dbReference type="Proteomes" id="UP000054498">
    <property type="component" value="Unassembled WGS sequence"/>
</dbReference>
<evidence type="ECO:0000256" key="6">
    <source>
        <dbReference type="SAM" id="Phobius"/>
    </source>
</evidence>
<dbReference type="OrthoDB" id="434519at2759"/>
<evidence type="ECO:0000256" key="4">
    <source>
        <dbReference type="ARBA" id="ARBA00022989"/>
    </source>
</evidence>
<gene>
    <name evidence="7" type="ORF">MNEG_14648</name>
</gene>
<dbReference type="PANTHER" id="PTHR14255:SF3">
    <property type="entry name" value="SULFITE EXPORTER TAUE_SAFE FAMILY PROTEIN 5-RELATED"/>
    <property type="match status" value="1"/>
</dbReference>
<sequence>MVCSLAGVVAGLFGLGGGVVKAPLMLELGVMADVAAATSATMIAFTSAAACCVYVGFGLVPYDYGAVLLGLGLAGSVVGQLATTRIVKALGRRSFIVFLMTLLMALATAAAFNNALGSWADVAAGSMGPWEWGGVCG</sequence>
<keyword evidence="4 6" id="KW-1133">Transmembrane helix</keyword>
<dbReference type="Pfam" id="PF01925">
    <property type="entry name" value="TauE"/>
    <property type="match status" value="1"/>
</dbReference>
<name>A0A0D2KBJ0_9CHLO</name>
<keyword evidence="8" id="KW-1185">Reference proteome</keyword>
<dbReference type="GeneID" id="25732231"/>
<dbReference type="RefSeq" id="XP_013892333.1">
    <property type="nucleotide sequence ID" value="XM_014036879.1"/>
</dbReference>
<dbReference type="GO" id="GO:0031464">
    <property type="term" value="C:Cul4A-RING E3 ubiquitin ligase complex"/>
    <property type="evidence" value="ECO:0007669"/>
    <property type="project" value="TreeGrafter"/>
</dbReference>
<proteinExistence type="inferred from homology"/>
<keyword evidence="3 6" id="KW-0812">Transmembrane</keyword>
<feature type="transmembrane region" description="Helical" evidence="6">
    <location>
        <begin position="95"/>
        <end position="116"/>
    </location>
</feature>
<dbReference type="PANTHER" id="PTHR14255">
    <property type="entry name" value="CEREBLON"/>
    <property type="match status" value="1"/>
</dbReference>
<evidence type="ECO:0000313" key="8">
    <source>
        <dbReference type="Proteomes" id="UP000054498"/>
    </source>
</evidence>
<feature type="transmembrane region" description="Helical" evidence="6">
    <location>
        <begin position="64"/>
        <end position="83"/>
    </location>
</feature>
<reference evidence="7 8" key="1">
    <citation type="journal article" date="2013" name="BMC Genomics">
        <title>Reconstruction of the lipid metabolism for the microalga Monoraphidium neglectum from its genome sequence reveals characteristics suitable for biofuel production.</title>
        <authorList>
            <person name="Bogen C."/>
            <person name="Al-Dilaimi A."/>
            <person name="Albersmeier A."/>
            <person name="Wichmann J."/>
            <person name="Grundmann M."/>
            <person name="Rupp O."/>
            <person name="Lauersen K.J."/>
            <person name="Blifernez-Klassen O."/>
            <person name="Kalinowski J."/>
            <person name="Goesmann A."/>
            <person name="Mussgnug J.H."/>
            <person name="Kruse O."/>
        </authorList>
    </citation>
    <scope>NUCLEOTIDE SEQUENCE [LARGE SCALE GENOMIC DNA]</scope>
    <source>
        <strain evidence="7 8">SAG 48.87</strain>
    </source>
</reference>
<evidence type="ECO:0000256" key="2">
    <source>
        <dbReference type="ARBA" id="ARBA00009142"/>
    </source>
</evidence>